<accession>A0A6J4VIW0</accession>
<name>A0A6J4VIW0_9DEIN</name>
<reference evidence="2" key="1">
    <citation type="submission" date="2020-02" db="EMBL/GenBank/DDBJ databases">
        <authorList>
            <person name="Meier V. D."/>
        </authorList>
    </citation>
    <scope>NUCLEOTIDE SEQUENCE</scope>
    <source>
        <strain evidence="2">AVDCRST_MAG86</strain>
    </source>
</reference>
<organism evidence="2">
    <name type="scientific">uncultured Truepera sp</name>
    <dbReference type="NCBI Taxonomy" id="543023"/>
    <lineage>
        <taxon>Bacteria</taxon>
        <taxon>Thermotogati</taxon>
        <taxon>Deinococcota</taxon>
        <taxon>Deinococci</taxon>
        <taxon>Trueperales</taxon>
        <taxon>Trueperaceae</taxon>
        <taxon>Truepera</taxon>
        <taxon>environmental samples</taxon>
    </lineage>
</organism>
<evidence type="ECO:0000256" key="1">
    <source>
        <dbReference type="SAM" id="MobiDB-lite"/>
    </source>
</evidence>
<feature type="region of interest" description="Disordered" evidence="1">
    <location>
        <begin position="1"/>
        <end position="32"/>
    </location>
</feature>
<evidence type="ECO:0000313" key="2">
    <source>
        <dbReference type="EMBL" id="CAA9575003.1"/>
    </source>
</evidence>
<protein>
    <submittedName>
        <fullName evidence="2">Uncharacterized protein</fullName>
    </submittedName>
</protein>
<feature type="non-terminal residue" evidence="2">
    <location>
        <position position="32"/>
    </location>
</feature>
<sequence length="32" mass="3458">MRLKLRPSPRLKPASTSRSPPSICSTQACSSN</sequence>
<dbReference type="PROSITE" id="PS51257">
    <property type="entry name" value="PROKAR_LIPOPROTEIN"/>
    <property type="match status" value="1"/>
</dbReference>
<feature type="non-terminal residue" evidence="2">
    <location>
        <position position="1"/>
    </location>
</feature>
<feature type="compositionally biased region" description="Polar residues" evidence="1">
    <location>
        <begin position="14"/>
        <end position="32"/>
    </location>
</feature>
<dbReference type="EMBL" id="CADCWP010000171">
    <property type="protein sequence ID" value="CAA9575003.1"/>
    <property type="molecule type" value="Genomic_DNA"/>
</dbReference>
<gene>
    <name evidence="2" type="ORF">AVDCRST_MAG86-2089</name>
</gene>
<proteinExistence type="predicted"/>
<dbReference type="AlphaFoldDB" id="A0A6J4VIW0"/>